<proteinExistence type="predicted"/>
<evidence type="ECO:0000313" key="2">
    <source>
        <dbReference type="Proteomes" id="UP001148737"/>
    </source>
</evidence>
<accession>A0ACC1R5H0</accession>
<dbReference type="EMBL" id="JANAKD010000147">
    <property type="protein sequence ID" value="KAJ3496975.1"/>
    <property type="molecule type" value="Genomic_DNA"/>
</dbReference>
<gene>
    <name evidence="1" type="ORF">NLG97_g2257</name>
</gene>
<protein>
    <submittedName>
        <fullName evidence="1">Uncharacterized protein</fullName>
    </submittedName>
</protein>
<keyword evidence="2" id="KW-1185">Reference proteome</keyword>
<dbReference type="Proteomes" id="UP001148737">
    <property type="component" value="Unassembled WGS sequence"/>
</dbReference>
<evidence type="ECO:0000313" key="1">
    <source>
        <dbReference type="EMBL" id="KAJ3496975.1"/>
    </source>
</evidence>
<sequence length="133" mass="14434">MHLTEVTARGSLFTMAFLFGTATADCRAPGVQRIDLQNHTTSIPGYRAIQNRVDFKQGASFPRHVHPADEIVYAVGGVLQYIFDDKPSVTLTTGEVLFIPAGTAHSVQNIGYGMASELGTYIAPEGEQLLNCY</sequence>
<organism evidence="1 2">
    <name type="scientific">Lecanicillium saksenae</name>
    <dbReference type="NCBI Taxonomy" id="468837"/>
    <lineage>
        <taxon>Eukaryota</taxon>
        <taxon>Fungi</taxon>
        <taxon>Dikarya</taxon>
        <taxon>Ascomycota</taxon>
        <taxon>Pezizomycotina</taxon>
        <taxon>Sordariomycetes</taxon>
        <taxon>Hypocreomycetidae</taxon>
        <taxon>Hypocreales</taxon>
        <taxon>Cordycipitaceae</taxon>
        <taxon>Lecanicillium</taxon>
    </lineage>
</organism>
<comment type="caution">
    <text evidence="1">The sequence shown here is derived from an EMBL/GenBank/DDBJ whole genome shotgun (WGS) entry which is preliminary data.</text>
</comment>
<reference evidence="1" key="1">
    <citation type="submission" date="2022-07" db="EMBL/GenBank/DDBJ databases">
        <title>Genome Sequence of Lecanicillium saksenae.</title>
        <authorList>
            <person name="Buettner E."/>
        </authorList>
    </citation>
    <scope>NUCLEOTIDE SEQUENCE</scope>
    <source>
        <strain evidence="1">VT-O1</strain>
    </source>
</reference>
<name>A0ACC1R5H0_9HYPO</name>